<protein>
    <submittedName>
        <fullName evidence="2">Uncharacterized protein</fullName>
    </submittedName>
</protein>
<gene>
    <name evidence="2" type="ORF">BOLC3T18950H</name>
</gene>
<sequence length="103" mass="11274">MYTKSLFEAESPHPHQSNMPSNGKVGESREDHSSRSAHSQTHEHLNPILPSFSLGLTQELGGHHDDDDDEMGENEDQLGAKHNGAVKARPSDRPTSVAHPLSM</sequence>
<feature type="compositionally biased region" description="Basic and acidic residues" evidence="1">
    <location>
        <begin position="26"/>
        <end position="45"/>
    </location>
</feature>
<name>A0A3P6BJV1_BRAOL</name>
<dbReference type="AlphaFoldDB" id="A0A3P6BJV1"/>
<organism evidence="2">
    <name type="scientific">Brassica oleracea</name>
    <name type="common">Wild cabbage</name>
    <dbReference type="NCBI Taxonomy" id="3712"/>
    <lineage>
        <taxon>Eukaryota</taxon>
        <taxon>Viridiplantae</taxon>
        <taxon>Streptophyta</taxon>
        <taxon>Embryophyta</taxon>
        <taxon>Tracheophyta</taxon>
        <taxon>Spermatophyta</taxon>
        <taxon>Magnoliopsida</taxon>
        <taxon>eudicotyledons</taxon>
        <taxon>Gunneridae</taxon>
        <taxon>Pentapetalae</taxon>
        <taxon>rosids</taxon>
        <taxon>malvids</taxon>
        <taxon>Brassicales</taxon>
        <taxon>Brassicaceae</taxon>
        <taxon>Brassiceae</taxon>
        <taxon>Brassica</taxon>
    </lineage>
</organism>
<evidence type="ECO:0000313" key="2">
    <source>
        <dbReference type="EMBL" id="VDC96248.1"/>
    </source>
</evidence>
<evidence type="ECO:0000256" key="1">
    <source>
        <dbReference type="SAM" id="MobiDB-lite"/>
    </source>
</evidence>
<feature type="region of interest" description="Disordered" evidence="1">
    <location>
        <begin position="1"/>
        <end position="103"/>
    </location>
</feature>
<reference evidence="2" key="1">
    <citation type="submission" date="2018-11" db="EMBL/GenBank/DDBJ databases">
        <authorList>
            <consortium name="Genoscope - CEA"/>
            <person name="William W."/>
        </authorList>
    </citation>
    <scope>NUCLEOTIDE SEQUENCE</scope>
</reference>
<proteinExistence type="predicted"/>
<dbReference type="EMBL" id="LR031872">
    <property type="protein sequence ID" value="VDC96248.1"/>
    <property type="molecule type" value="Genomic_DNA"/>
</dbReference>
<feature type="compositionally biased region" description="Acidic residues" evidence="1">
    <location>
        <begin position="66"/>
        <end position="76"/>
    </location>
</feature>
<accession>A0A3P6BJV1</accession>